<dbReference type="Proteomes" id="UP000191812">
    <property type="component" value="Unassembled WGS sequence"/>
</dbReference>
<proteinExistence type="predicted"/>
<evidence type="ECO:0000313" key="1">
    <source>
        <dbReference type="EMBL" id="CUX57786.1"/>
    </source>
</evidence>
<organism evidence="1 2">
    <name type="scientific">Agrobacterium genomosp. 13 str. CFBP 6927</name>
    <dbReference type="NCBI Taxonomy" id="1183428"/>
    <lineage>
        <taxon>Bacteria</taxon>
        <taxon>Pseudomonadati</taxon>
        <taxon>Pseudomonadota</taxon>
        <taxon>Alphaproteobacteria</taxon>
        <taxon>Hyphomicrobiales</taxon>
        <taxon>Rhizobiaceae</taxon>
        <taxon>Rhizobium/Agrobacterium group</taxon>
        <taxon>Agrobacterium</taxon>
        <taxon>Agrobacterium tumefaciens complex</taxon>
    </lineage>
</organism>
<protein>
    <submittedName>
        <fullName evidence="1">Uncharacterized protein</fullName>
    </submittedName>
</protein>
<reference evidence="1 2" key="1">
    <citation type="submission" date="2016-01" db="EMBL/GenBank/DDBJ databases">
        <authorList>
            <person name="Regsiter A."/>
            <person name="william w."/>
        </authorList>
    </citation>
    <scope>NUCLEOTIDE SEQUENCE [LARGE SCALE GENOMIC DNA]</scope>
    <source>
        <strain evidence="1 2">CFBP 6927</strain>
    </source>
</reference>
<accession>A0ABM9VLB5</accession>
<comment type="caution">
    <text evidence="1">The sequence shown here is derived from an EMBL/GenBank/DDBJ whole genome shotgun (WGS) entry which is preliminary data.</text>
</comment>
<dbReference type="EMBL" id="FBWH01000042">
    <property type="protein sequence ID" value="CUX57786.1"/>
    <property type="molecule type" value="Genomic_DNA"/>
</dbReference>
<sequence>MMPSKDLYGSWMKFRLSTALTYRVLANLAFLCSAHRHAVDKVEDFDILDDAFTAELYATVLAQEDYLERPVTYISVFPDRGSIQSKIVTVAVDGASLAARDPNNKHITVCKFVLLTSEESDLLV</sequence>
<keyword evidence="2" id="KW-1185">Reference proteome</keyword>
<gene>
    <name evidence="1" type="ORF">AGR13a_Lc30048</name>
</gene>
<evidence type="ECO:0000313" key="2">
    <source>
        <dbReference type="Proteomes" id="UP000191812"/>
    </source>
</evidence>
<name>A0ABM9VLB5_9HYPH</name>